<dbReference type="AlphaFoldDB" id="A0A9J9HBN0"/>
<name>A0A9J9HBN0_RHIWR</name>
<dbReference type="Proteomes" id="UP000001989">
    <property type="component" value="Chromosome"/>
</dbReference>
<evidence type="ECO:0000313" key="2">
    <source>
        <dbReference type="Proteomes" id="UP000001989"/>
    </source>
</evidence>
<dbReference type="OrthoDB" id="7575302at2"/>
<organism evidence="1 2">
    <name type="scientific">Rhizorhabdus wittichii (strain DSM 6014 / CCUG 31198 / JCM 15750 / NBRC 105917 / EY 4224 / RW1)</name>
    <name type="common">Sphingomonas wittichii</name>
    <dbReference type="NCBI Taxonomy" id="392499"/>
    <lineage>
        <taxon>Bacteria</taxon>
        <taxon>Pseudomonadati</taxon>
        <taxon>Pseudomonadota</taxon>
        <taxon>Alphaproteobacteria</taxon>
        <taxon>Sphingomonadales</taxon>
        <taxon>Sphingomonadaceae</taxon>
        <taxon>Rhizorhabdus</taxon>
    </lineage>
</organism>
<accession>A0A9J9HBN0</accession>
<dbReference type="KEGG" id="swi:Swit_2203"/>
<sequence>MIFADGHSCKVQCDGCGAVDEAVETRNRRTGALTAAFLPKGWKFDVLDGEHIHRCGGCFAAAVEPFADRREAFEARLDHLGTALTVDIAASLGVPVGLGQRWAGEWKSRQFGEAAGFSSRGTI</sequence>
<keyword evidence="2" id="KW-1185">Reference proteome</keyword>
<reference evidence="1 2" key="1">
    <citation type="journal article" date="2010" name="J. Bacteriol.">
        <title>Genome sequence of the dioxin-mineralizing bacterium Sphingomonas wittichii RW1.</title>
        <authorList>
            <person name="Miller T.R."/>
            <person name="Delcher A.L."/>
            <person name="Salzberg S.L."/>
            <person name="Saunders E."/>
            <person name="Detter J.C."/>
            <person name="Halden R.U."/>
        </authorList>
    </citation>
    <scope>NUCLEOTIDE SEQUENCE [LARGE SCALE GENOMIC DNA]</scope>
    <source>
        <strain evidence="2">DSM 6014 / CCUG 31198 / JCM 15750 / NBRC 105917 / EY 4224 / RW1</strain>
    </source>
</reference>
<proteinExistence type="predicted"/>
<dbReference type="EMBL" id="CP000699">
    <property type="protein sequence ID" value="ABQ68562.1"/>
    <property type="molecule type" value="Genomic_DNA"/>
</dbReference>
<protein>
    <submittedName>
        <fullName evidence="1">Uncharacterized protein</fullName>
    </submittedName>
</protein>
<evidence type="ECO:0000313" key="1">
    <source>
        <dbReference type="EMBL" id="ABQ68562.1"/>
    </source>
</evidence>
<gene>
    <name evidence="1" type="ordered locus">Swit_2203</name>
</gene>